<dbReference type="RefSeq" id="XP_018656045.1">
    <property type="nucleotide sequence ID" value="XM_018810736.1"/>
</dbReference>
<keyword evidence="3" id="KW-1185">Reference proteome</keyword>
<proteinExistence type="predicted"/>
<accession>A0A2P4Z788</accession>
<organism evidence="2 3">
    <name type="scientific">Trichoderma gamsii</name>
    <dbReference type="NCBI Taxonomy" id="398673"/>
    <lineage>
        <taxon>Eukaryota</taxon>
        <taxon>Fungi</taxon>
        <taxon>Dikarya</taxon>
        <taxon>Ascomycota</taxon>
        <taxon>Pezizomycotina</taxon>
        <taxon>Sordariomycetes</taxon>
        <taxon>Hypocreomycetidae</taxon>
        <taxon>Hypocreales</taxon>
        <taxon>Hypocreaceae</taxon>
        <taxon>Trichoderma</taxon>
    </lineage>
</organism>
<comment type="caution">
    <text evidence="2">The sequence shown here is derived from an EMBL/GenBank/DDBJ whole genome shotgun (WGS) entry which is preliminary data.</text>
</comment>
<name>A0A2P4Z788_9HYPO</name>
<keyword evidence="1" id="KW-0732">Signal</keyword>
<reference evidence="2 3" key="1">
    <citation type="journal article" date="2016" name="Genome Announc.">
        <title>Draft Whole-Genome Sequence of Trichoderma gamsii T6085, a Promising Biocontrol Agent of Fusarium Head Blight on Wheat.</title>
        <authorList>
            <person name="Baroncelli R."/>
            <person name="Zapparata A."/>
            <person name="Piaggeschi G."/>
            <person name="Sarrocco S."/>
            <person name="Vannacci G."/>
        </authorList>
    </citation>
    <scope>NUCLEOTIDE SEQUENCE [LARGE SCALE GENOMIC DNA]</scope>
    <source>
        <strain evidence="2 3">T6085</strain>
    </source>
</reference>
<evidence type="ECO:0000256" key="1">
    <source>
        <dbReference type="SAM" id="SignalP"/>
    </source>
</evidence>
<dbReference type="AlphaFoldDB" id="A0A2P4Z788"/>
<evidence type="ECO:0000313" key="3">
    <source>
        <dbReference type="Proteomes" id="UP000054821"/>
    </source>
</evidence>
<evidence type="ECO:0000313" key="2">
    <source>
        <dbReference type="EMBL" id="PON20159.1"/>
    </source>
</evidence>
<feature type="signal peptide" evidence="1">
    <location>
        <begin position="1"/>
        <end position="16"/>
    </location>
</feature>
<feature type="chain" id="PRO_5015193533" evidence="1">
    <location>
        <begin position="17"/>
        <end position="171"/>
    </location>
</feature>
<dbReference type="Proteomes" id="UP000054821">
    <property type="component" value="Unassembled WGS sequence"/>
</dbReference>
<protein>
    <submittedName>
        <fullName evidence="2">Uncharacterized protein</fullName>
    </submittedName>
</protein>
<dbReference type="EMBL" id="JPDN02000081">
    <property type="protein sequence ID" value="PON20159.1"/>
    <property type="molecule type" value="Genomic_DNA"/>
</dbReference>
<gene>
    <name evidence="2" type="ORF">TGAM01_v210981</name>
</gene>
<dbReference type="GeneID" id="29990819"/>
<sequence length="171" mass="17919">MISIHFLLGSFGTALACSFTPHVHLGVQRSAGVNTTFTIPLLDDQCLPLRKRMLSGGETGQHVPSAGVRAWFASKIFFDSTGSPLTGADLVFALNAIYPGGLFAAPFTPPAGLGYLDAQAVFDSVVCEMIAPGGATFSLGGPFPDEVVFAGGRPIWVESYGCYIAPIATEF</sequence>